<proteinExistence type="predicted"/>
<accession>A0AAV8XPV1</accession>
<keyword evidence="2" id="KW-1185">Reference proteome</keyword>
<comment type="caution">
    <text evidence="1">The sequence shown here is derived from an EMBL/GenBank/DDBJ whole genome shotgun (WGS) entry which is preliminary data.</text>
</comment>
<evidence type="ECO:0000313" key="1">
    <source>
        <dbReference type="EMBL" id="KAJ8940995.1"/>
    </source>
</evidence>
<dbReference type="Proteomes" id="UP001162156">
    <property type="component" value="Unassembled WGS sequence"/>
</dbReference>
<organism evidence="1 2">
    <name type="scientific">Rhamnusium bicolor</name>
    <dbReference type="NCBI Taxonomy" id="1586634"/>
    <lineage>
        <taxon>Eukaryota</taxon>
        <taxon>Metazoa</taxon>
        <taxon>Ecdysozoa</taxon>
        <taxon>Arthropoda</taxon>
        <taxon>Hexapoda</taxon>
        <taxon>Insecta</taxon>
        <taxon>Pterygota</taxon>
        <taxon>Neoptera</taxon>
        <taxon>Endopterygota</taxon>
        <taxon>Coleoptera</taxon>
        <taxon>Polyphaga</taxon>
        <taxon>Cucujiformia</taxon>
        <taxon>Chrysomeloidea</taxon>
        <taxon>Cerambycidae</taxon>
        <taxon>Lepturinae</taxon>
        <taxon>Rhagiini</taxon>
        <taxon>Rhamnusium</taxon>
    </lineage>
</organism>
<gene>
    <name evidence="1" type="ORF">NQ314_010523</name>
</gene>
<evidence type="ECO:0000313" key="2">
    <source>
        <dbReference type="Proteomes" id="UP001162156"/>
    </source>
</evidence>
<sequence length="63" mass="7159">MEYNILSRSKTKVANLRTCFRRELNAPKVTKSGQVQPRDINTSTLKNCYFCSHVSKIGQGKVI</sequence>
<reference evidence="1" key="1">
    <citation type="journal article" date="2023" name="Insect Mol. Biol.">
        <title>Genome sequencing provides insights into the evolution of gene families encoding plant cell wall-degrading enzymes in longhorned beetles.</title>
        <authorList>
            <person name="Shin N.R."/>
            <person name="Okamura Y."/>
            <person name="Kirsch R."/>
            <person name="Pauchet Y."/>
        </authorList>
    </citation>
    <scope>NUCLEOTIDE SEQUENCE</scope>
    <source>
        <strain evidence="1">RBIC_L_NR</strain>
    </source>
</reference>
<protein>
    <submittedName>
        <fullName evidence="1">Uncharacterized protein</fullName>
    </submittedName>
</protein>
<name>A0AAV8XPV1_9CUCU</name>
<dbReference type="EMBL" id="JANEYF010002917">
    <property type="protein sequence ID" value="KAJ8940995.1"/>
    <property type="molecule type" value="Genomic_DNA"/>
</dbReference>
<dbReference type="AlphaFoldDB" id="A0AAV8XPV1"/>